<dbReference type="EMBL" id="JHAC01000021">
    <property type="protein sequence ID" value="EYB68528.1"/>
    <property type="molecule type" value="Genomic_DNA"/>
</dbReference>
<dbReference type="SUPFAM" id="SSF109854">
    <property type="entry name" value="DinB/YfiT-like putative metalloenzymes"/>
    <property type="match status" value="1"/>
</dbReference>
<organism evidence="4 5">
    <name type="scientific">Deinococcus phoenicis</name>
    <dbReference type="NCBI Taxonomy" id="1476583"/>
    <lineage>
        <taxon>Bacteria</taxon>
        <taxon>Thermotogati</taxon>
        <taxon>Deinococcota</taxon>
        <taxon>Deinococci</taxon>
        <taxon>Deinococcales</taxon>
        <taxon>Deinococcaceae</taxon>
        <taxon>Deinococcus</taxon>
    </lineage>
</organism>
<comment type="similarity">
    <text evidence="1">Belongs to the DinB family.</text>
</comment>
<dbReference type="AlphaFoldDB" id="A0A016QR45"/>
<dbReference type="PATRIC" id="fig|1476583.3.peg.1365"/>
<dbReference type="Proteomes" id="UP000020492">
    <property type="component" value="Unassembled WGS sequence"/>
</dbReference>
<accession>A0A016QR45</accession>
<name>A0A016QR45_9DEIO</name>
<keyword evidence="5" id="KW-1185">Reference proteome</keyword>
<dbReference type="InterPro" id="IPR034660">
    <property type="entry name" value="DinB/YfiT-like"/>
</dbReference>
<dbReference type="STRING" id="1476583.DEIPH_ctg021orf0039"/>
<proteinExistence type="inferred from homology"/>
<gene>
    <name evidence="4" type="ORF">DEIPH_ctg021orf0039</name>
</gene>
<keyword evidence="2 3" id="KW-0479">Metal-binding</keyword>
<evidence type="ECO:0000256" key="2">
    <source>
        <dbReference type="ARBA" id="ARBA00022723"/>
    </source>
</evidence>
<dbReference type="Gene3D" id="1.20.120.450">
    <property type="entry name" value="dinb family like domain"/>
    <property type="match status" value="1"/>
</dbReference>
<dbReference type="GO" id="GO:0046872">
    <property type="term" value="F:metal ion binding"/>
    <property type="evidence" value="ECO:0007669"/>
    <property type="project" value="UniProtKB-KW"/>
</dbReference>
<comment type="caution">
    <text evidence="4">The sequence shown here is derived from an EMBL/GenBank/DDBJ whole genome shotgun (WGS) entry which is preliminary data.</text>
</comment>
<dbReference type="eggNOG" id="COG2318">
    <property type="taxonomic scope" value="Bacteria"/>
</dbReference>
<dbReference type="InterPro" id="IPR007837">
    <property type="entry name" value="DinB"/>
</dbReference>
<sequence length="177" mass="20094">MLTGIPVTLGAEVKMKNTSTADSPVIVSPEQFLDHWQGHRRLTRRVIEAFPEDQLFTFTAAPPMRPFGELAWEIHQVSALTLTGLLTGDWSMPDWRGGVSQDRAELLRQWDELTARIGAELPQVDPAFFSQLHNLPWGEMSGWVAAIYNIDNEIHHRGQGYVYLRALGIEPPPFYER</sequence>
<evidence type="ECO:0000256" key="3">
    <source>
        <dbReference type="PIRSR" id="PIRSR607837-1"/>
    </source>
</evidence>
<evidence type="ECO:0000313" key="4">
    <source>
        <dbReference type="EMBL" id="EYB68528.1"/>
    </source>
</evidence>
<reference evidence="4 5" key="1">
    <citation type="submission" date="2014-03" db="EMBL/GenBank/DDBJ databases">
        <title>Draft genome sequence of Deinococcus phoenicis 1P10ME.</title>
        <authorList>
            <person name="Stepanov V.G."/>
            <person name="Vaishampayan P."/>
            <person name="Venkateswaran K."/>
            <person name="Fox G.E."/>
        </authorList>
    </citation>
    <scope>NUCLEOTIDE SEQUENCE [LARGE SCALE GENOMIC DNA]</scope>
    <source>
        <strain evidence="4 5">1P10ME</strain>
    </source>
</reference>
<evidence type="ECO:0000256" key="1">
    <source>
        <dbReference type="ARBA" id="ARBA00008635"/>
    </source>
</evidence>
<feature type="binding site" evidence="3">
    <location>
        <position position="156"/>
    </location>
    <ligand>
        <name>a divalent metal cation</name>
        <dbReference type="ChEBI" id="CHEBI:60240"/>
    </ligand>
</feature>
<protein>
    <submittedName>
        <fullName evidence="4">DinB family protein</fullName>
    </submittedName>
</protein>
<dbReference type="Pfam" id="PF05163">
    <property type="entry name" value="DinB"/>
    <property type="match status" value="1"/>
</dbReference>
<evidence type="ECO:0000313" key="5">
    <source>
        <dbReference type="Proteomes" id="UP000020492"/>
    </source>
</evidence>